<feature type="disulfide bond" evidence="9">
    <location>
        <begin position="42"/>
        <end position="57"/>
    </location>
</feature>
<gene>
    <name evidence="12" type="primary">LOC102804048</name>
</gene>
<dbReference type="PROSITE" id="PS50068">
    <property type="entry name" value="LDLRA_2"/>
    <property type="match status" value="5"/>
</dbReference>
<dbReference type="SUPFAM" id="SSF57424">
    <property type="entry name" value="LDL receptor-like module"/>
    <property type="match status" value="5"/>
</dbReference>
<dbReference type="CDD" id="cd00112">
    <property type="entry name" value="LDLa"/>
    <property type="match status" value="5"/>
</dbReference>
<dbReference type="Proteomes" id="UP000694865">
    <property type="component" value="Unplaced"/>
</dbReference>
<evidence type="ECO:0000256" key="2">
    <source>
        <dbReference type="ARBA" id="ARBA00022692"/>
    </source>
</evidence>
<evidence type="ECO:0000256" key="7">
    <source>
        <dbReference type="ARBA" id="ARBA00023170"/>
    </source>
</evidence>
<dbReference type="GeneID" id="102804048"/>
<feature type="chain" id="PRO_5045238441" evidence="10">
    <location>
        <begin position="21"/>
        <end position="307"/>
    </location>
</feature>
<dbReference type="PANTHER" id="PTHR22722:SF5">
    <property type="entry name" value="LOW-DENSITY LIPOPROTEIN RECEPTOR-RELATED PROTEIN 1B"/>
    <property type="match status" value="1"/>
</dbReference>
<protein>
    <submittedName>
        <fullName evidence="12">Low-density lipoprotein receptor-related protein 8-like</fullName>
    </submittedName>
</protein>
<evidence type="ECO:0000256" key="8">
    <source>
        <dbReference type="ARBA" id="ARBA00023180"/>
    </source>
</evidence>
<feature type="disulfide bond" evidence="9">
    <location>
        <begin position="145"/>
        <end position="163"/>
    </location>
</feature>
<keyword evidence="7" id="KW-0675">Receptor</keyword>
<dbReference type="InterPro" id="IPR051221">
    <property type="entry name" value="LDLR-related"/>
</dbReference>
<keyword evidence="6 9" id="KW-1015">Disulfide bond</keyword>
<dbReference type="RefSeq" id="XP_006817399.1">
    <property type="nucleotide sequence ID" value="XM_006817336.1"/>
</dbReference>
<evidence type="ECO:0000256" key="4">
    <source>
        <dbReference type="ARBA" id="ARBA00022989"/>
    </source>
</evidence>
<keyword evidence="4" id="KW-1133">Transmembrane helix</keyword>
<dbReference type="InterPro" id="IPR023415">
    <property type="entry name" value="LDLR_class-A_CS"/>
</dbReference>
<dbReference type="SMART" id="SM00192">
    <property type="entry name" value="LDLa"/>
    <property type="match status" value="5"/>
</dbReference>
<feature type="disulfide bond" evidence="9">
    <location>
        <begin position="178"/>
        <end position="190"/>
    </location>
</feature>
<feature type="disulfide bond" evidence="9">
    <location>
        <begin position="185"/>
        <end position="203"/>
    </location>
</feature>
<dbReference type="PANTHER" id="PTHR22722">
    <property type="entry name" value="LOW-DENSITY LIPOPROTEIN RECEPTOR-RELATED PROTEIN 2-RELATED"/>
    <property type="match status" value="1"/>
</dbReference>
<proteinExistence type="predicted"/>
<keyword evidence="5" id="KW-0472">Membrane</keyword>
<keyword evidence="11" id="KW-1185">Reference proteome</keyword>
<name>A0ABM0MBK8_SACKO</name>
<feature type="disulfide bond" evidence="9">
    <location>
        <begin position="107"/>
        <end position="125"/>
    </location>
</feature>
<accession>A0ABM0MBK8</accession>
<evidence type="ECO:0000256" key="1">
    <source>
        <dbReference type="ARBA" id="ARBA00004167"/>
    </source>
</evidence>
<comment type="subcellular location">
    <subcellularLocation>
        <location evidence="1">Membrane</location>
        <topology evidence="1">Single-pass membrane protein</topology>
    </subcellularLocation>
</comment>
<keyword evidence="8" id="KW-0325">Glycoprotein</keyword>
<feature type="disulfide bond" evidence="9">
    <location>
        <begin position="119"/>
        <end position="134"/>
    </location>
</feature>
<dbReference type="InterPro" id="IPR002172">
    <property type="entry name" value="LDrepeatLR_classA_rpt"/>
</dbReference>
<keyword evidence="3" id="KW-0677">Repeat</keyword>
<evidence type="ECO:0000313" key="12">
    <source>
        <dbReference type="RefSeq" id="XP_006817399.1"/>
    </source>
</evidence>
<organism evidence="11 12">
    <name type="scientific">Saccoglossus kowalevskii</name>
    <name type="common">Acorn worm</name>
    <dbReference type="NCBI Taxonomy" id="10224"/>
    <lineage>
        <taxon>Eukaryota</taxon>
        <taxon>Metazoa</taxon>
        <taxon>Hemichordata</taxon>
        <taxon>Enteropneusta</taxon>
        <taxon>Harrimaniidae</taxon>
        <taxon>Saccoglossus</taxon>
    </lineage>
</organism>
<reference evidence="12" key="1">
    <citation type="submission" date="2025-08" db="UniProtKB">
        <authorList>
            <consortium name="RefSeq"/>
        </authorList>
    </citation>
    <scope>IDENTIFICATION</scope>
    <source>
        <tissue evidence="12">Testes</tissue>
    </source>
</reference>
<dbReference type="Gene3D" id="4.10.400.10">
    <property type="entry name" value="Low-density Lipoprotein Receptor"/>
    <property type="match status" value="5"/>
</dbReference>
<dbReference type="PRINTS" id="PR00261">
    <property type="entry name" value="LDLRECEPTOR"/>
</dbReference>
<evidence type="ECO:0000256" key="6">
    <source>
        <dbReference type="ARBA" id="ARBA00023157"/>
    </source>
</evidence>
<evidence type="ECO:0000256" key="5">
    <source>
        <dbReference type="ARBA" id="ARBA00023136"/>
    </source>
</evidence>
<keyword evidence="2" id="KW-0812">Transmembrane</keyword>
<feature type="signal peptide" evidence="10">
    <location>
        <begin position="1"/>
        <end position="20"/>
    </location>
</feature>
<keyword evidence="10" id="KW-0732">Signal</keyword>
<feature type="disulfide bond" evidence="9">
    <location>
        <begin position="70"/>
        <end position="88"/>
    </location>
</feature>
<dbReference type="PROSITE" id="PS01209">
    <property type="entry name" value="LDLRA_1"/>
    <property type="match status" value="3"/>
</dbReference>
<comment type="caution">
    <text evidence="9">Lacks conserved residue(s) required for the propagation of feature annotation.</text>
</comment>
<feature type="disulfide bond" evidence="9">
    <location>
        <begin position="197"/>
        <end position="212"/>
    </location>
</feature>
<evidence type="ECO:0000256" key="9">
    <source>
        <dbReference type="PROSITE-ProRule" id="PRU00124"/>
    </source>
</evidence>
<feature type="disulfide bond" evidence="9">
    <location>
        <begin position="82"/>
        <end position="97"/>
    </location>
</feature>
<feature type="disulfide bond" evidence="9">
    <location>
        <begin position="138"/>
        <end position="150"/>
    </location>
</feature>
<evidence type="ECO:0000256" key="3">
    <source>
        <dbReference type="ARBA" id="ARBA00022737"/>
    </source>
</evidence>
<dbReference type="Pfam" id="PF00057">
    <property type="entry name" value="Ldl_recept_a"/>
    <property type="match status" value="5"/>
</dbReference>
<evidence type="ECO:0000313" key="11">
    <source>
        <dbReference type="Proteomes" id="UP000694865"/>
    </source>
</evidence>
<feature type="disulfide bond" evidence="9">
    <location>
        <begin position="30"/>
        <end position="48"/>
    </location>
</feature>
<sequence>MTRILLLLFVVSTLLPAVRSACDVETQFTCNDGRCIPVYWRCDTKPQCDNGEDEISCDTAVCPDTYSFQCRSGKCLKTSWKCDYRINCPDGDDEMGCACHPDYHWQCNDTICIAEYKRCDGNTDCLDGSDEIDCGGSCPENQFKCKSGKCIDNAKVCNHIVDCNPDEEDEDDCPPSSCSPYQFQCDNGVCITGYLECDGASNCKNGEDEALCGPKCWKCEGWYKMGVICDDMNDKYSRPDCEINALCMTRYTNDVNGELLHTAGYMSSSDCVVGQNSNPVGCFEEPITLAEGEECVFCCNADWCNLV</sequence>
<dbReference type="InterPro" id="IPR036055">
    <property type="entry name" value="LDL_receptor-like_sf"/>
</dbReference>
<evidence type="ECO:0000256" key="10">
    <source>
        <dbReference type="SAM" id="SignalP"/>
    </source>
</evidence>